<dbReference type="OrthoDB" id="9991235at2759"/>
<dbReference type="Pfam" id="PF19276">
    <property type="entry name" value="HD_assoc_2"/>
    <property type="match status" value="1"/>
</dbReference>
<evidence type="ECO:0000313" key="3">
    <source>
        <dbReference type="EMBL" id="CAG8478845.1"/>
    </source>
</evidence>
<dbReference type="SUPFAM" id="SSF109604">
    <property type="entry name" value="HD-domain/PDEase-like"/>
    <property type="match status" value="1"/>
</dbReference>
<dbReference type="Proteomes" id="UP000789831">
    <property type="component" value="Unassembled WGS sequence"/>
</dbReference>
<feature type="region of interest" description="Disordered" evidence="1">
    <location>
        <begin position="428"/>
        <end position="455"/>
    </location>
</feature>
<evidence type="ECO:0000259" key="2">
    <source>
        <dbReference type="SMART" id="SM00471"/>
    </source>
</evidence>
<accession>A0A9N8WBM0</accession>
<dbReference type="InterPro" id="IPR045509">
    <property type="entry name" value="HD_assoc_2"/>
</dbReference>
<dbReference type="InterPro" id="IPR050135">
    <property type="entry name" value="dGTPase-like"/>
</dbReference>
<proteinExistence type="predicted"/>
<dbReference type="Gene3D" id="1.10.3210.10">
    <property type="entry name" value="Hypothetical protein af1432"/>
    <property type="match status" value="1"/>
</dbReference>
<dbReference type="Gene3D" id="3.30.70.2760">
    <property type="match status" value="1"/>
</dbReference>
<keyword evidence="4" id="KW-1185">Reference proteome</keyword>
<evidence type="ECO:0000313" key="4">
    <source>
        <dbReference type="Proteomes" id="UP000789831"/>
    </source>
</evidence>
<dbReference type="GO" id="GO:0006203">
    <property type="term" value="P:dGTP catabolic process"/>
    <property type="evidence" value="ECO:0007669"/>
    <property type="project" value="TreeGrafter"/>
</dbReference>
<dbReference type="PANTHER" id="PTHR11373">
    <property type="entry name" value="DEOXYNUCLEOSIDE TRIPHOSPHATE TRIPHOSPHOHYDROLASE"/>
    <property type="match status" value="1"/>
</dbReference>
<feature type="domain" description="HD/PDEase" evidence="2">
    <location>
        <begin position="64"/>
        <end position="173"/>
    </location>
</feature>
<dbReference type="InterPro" id="IPR003607">
    <property type="entry name" value="HD/PDEase_dom"/>
</dbReference>
<reference evidence="3" key="1">
    <citation type="submission" date="2021-06" db="EMBL/GenBank/DDBJ databases">
        <authorList>
            <person name="Kallberg Y."/>
            <person name="Tangrot J."/>
            <person name="Rosling A."/>
        </authorList>
    </citation>
    <scope>NUCLEOTIDE SEQUENCE</scope>
    <source>
        <strain evidence="3">MT106</strain>
    </source>
</reference>
<dbReference type="AlphaFoldDB" id="A0A9N8WBM0"/>
<organism evidence="3 4">
    <name type="scientific">Ambispora gerdemannii</name>
    <dbReference type="NCBI Taxonomy" id="144530"/>
    <lineage>
        <taxon>Eukaryota</taxon>
        <taxon>Fungi</taxon>
        <taxon>Fungi incertae sedis</taxon>
        <taxon>Mucoromycota</taxon>
        <taxon>Glomeromycotina</taxon>
        <taxon>Glomeromycetes</taxon>
        <taxon>Archaeosporales</taxon>
        <taxon>Ambisporaceae</taxon>
        <taxon>Ambispora</taxon>
    </lineage>
</organism>
<dbReference type="CDD" id="cd00077">
    <property type="entry name" value="HDc"/>
    <property type="match status" value="1"/>
</dbReference>
<dbReference type="Pfam" id="PF01966">
    <property type="entry name" value="HD"/>
    <property type="match status" value="1"/>
</dbReference>
<dbReference type="EMBL" id="CAJVPL010000285">
    <property type="protein sequence ID" value="CAG8478845.1"/>
    <property type="molecule type" value="Genomic_DNA"/>
</dbReference>
<dbReference type="PANTHER" id="PTHR11373:SF4">
    <property type="entry name" value="DEOXYNUCLEOSIDE TRIPHOSPHATE TRIPHOSPHOHYDROLASE SAMHD1"/>
    <property type="match status" value="1"/>
</dbReference>
<dbReference type="SMART" id="SM00471">
    <property type="entry name" value="HDc"/>
    <property type="match status" value="1"/>
</dbReference>
<dbReference type="GO" id="GO:0005634">
    <property type="term" value="C:nucleus"/>
    <property type="evidence" value="ECO:0007669"/>
    <property type="project" value="TreeGrafter"/>
</dbReference>
<gene>
    <name evidence="3" type="ORF">AGERDE_LOCUS3126</name>
</gene>
<name>A0A9N8WBM0_9GLOM</name>
<dbReference type="GO" id="GO:0008832">
    <property type="term" value="F:dGTPase activity"/>
    <property type="evidence" value="ECO:0007669"/>
    <property type="project" value="TreeGrafter"/>
</dbReference>
<comment type="caution">
    <text evidence="3">The sequence shown here is derived from an EMBL/GenBank/DDBJ whole genome shotgun (WGS) entry which is preliminary data.</text>
</comment>
<dbReference type="InterPro" id="IPR006674">
    <property type="entry name" value="HD_domain"/>
</dbReference>
<sequence length="455" mass="53139">MSSSNGFQSNENTSSYKKKTYIHDPIHNLMNFEDWVLKFIDTPQFQRLRDIKQLGSSHWVFPSASHNRFEHSLGVAWLSHKLVKRFQQEQPTLDLEPRDVKCVTLAGLCHDLGHGPFSHVFDHLIVPRIRPDICWKHEENSTRMLDYLIDNQGIEIDRDDADYIKALICGEPRDCYYTKPGIDFNADRLMEFSRVAEEQICYPHEEWTNLYDMFHTRHSLHRRVYNHPKGKAVELMITDAIELADQQLHIIDEALYEPEKFMKLNDSILHTIEWSTDDANARNVISRLKSRDLYKLVDEKLIPFEMVSTPGALERLKKAITPLEIIGHQEEYAKLQEKDVIVDFLKINFAQGTDNPLDNIKFYNRYEKGEYKRVFNITSKMDGSYLVPEQYEEIRVRIFTRSSDIEKKAFSKLLVKLWPKESAGSPALTPAHAIPKNHQFTSLGKRRRSNSSTDN</sequence>
<protein>
    <submittedName>
        <fullName evidence="3">10084_t:CDS:1</fullName>
    </submittedName>
</protein>
<evidence type="ECO:0000256" key="1">
    <source>
        <dbReference type="SAM" id="MobiDB-lite"/>
    </source>
</evidence>